<evidence type="ECO:0000256" key="4">
    <source>
        <dbReference type="ARBA" id="ARBA00022777"/>
    </source>
</evidence>
<keyword evidence="5" id="KW-0472">Membrane</keyword>
<dbReference type="SUPFAM" id="SSF55785">
    <property type="entry name" value="PYP-like sensor domain (PAS domain)"/>
    <property type="match status" value="2"/>
</dbReference>
<keyword evidence="5" id="KW-1133">Transmembrane helix</keyword>
<dbReference type="InterPro" id="IPR036890">
    <property type="entry name" value="HATPase_C_sf"/>
</dbReference>
<dbReference type="KEGG" id="tmk:QGN29_06030"/>
<evidence type="ECO:0000256" key="2">
    <source>
        <dbReference type="ARBA" id="ARBA00012438"/>
    </source>
</evidence>
<dbReference type="EMBL" id="CP123872">
    <property type="protein sequence ID" value="WND03930.1"/>
    <property type="molecule type" value="Genomic_DNA"/>
</dbReference>
<dbReference type="Gene3D" id="1.10.287.130">
    <property type="match status" value="1"/>
</dbReference>
<dbReference type="SUPFAM" id="SSF47384">
    <property type="entry name" value="Homodimeric domain of signal transducing histidine kinase"/>
    <property type="match status" value="1"/>
</dbReference>
<evidence type="ECO:0000259" key="6">
    <source>
        <dbReference type="PROSITE" id="PS50109"/>
    </source>
</evidence>
<organism evidence="7 8">
    <name type="scientific">Temperatibacter marinus</name>
    <dbReference type="NCBI Taxonomy" id="1456591"/>
    <lineage>
        <taxon>Bacteria</taxon>
        <taxon>Pseudomonadati</taxon>
        <taxon>Pseudomonadota</taxon>
        <taxon>Alphaproteobacteria</taxon>
        <taxon>Kordiimonadales</taxon>
        <taxon>Temperatibacteraceae</taxon>
        <taxon>Temperatibacter</taxon>
    </lineage>
</organism>
<dbReference type="EC" id="2.7.13.3" evidence="2"/>
<keyword evidence="8" id="KW-1185">Reference proteome</keyword>
<dbReference type="SUPFAM" id="SSF55874">
    <property type="entry name" value="ATPase domain of HSP90 chaperone/DNA topoisomerase II/histidine kinase"/>
    <property type="match status" value="1"/>
</dbReference>
<protein>
    <recommendedName>
        <fullName evidence="2">histidine kinase</fullName>
        <ecNumber evidence="2">2.7.13.3</ecNumber>
    </recommendedName>
</protein>
<proteinExistence type="predicted"/>
<dbReference type="PANTHER" id="PTHR43047:SF72">
    <property type="entry name" value="OSMOSENSING HISTIDINE PROTEIN KINASE SLN1"/>
    <property type="match status" value="1"/>
</dbReference>
<keyword evidence="3" id="KW-0808">Transferase</keyword>
<dbReference type="RefSeq" id="WP_310799795.1">
    <property type="nucleotide sequence ID" value="NZ_CP123872.1"/>
</dbReference>
<dbReference type="InterPro" id="IPR005467">
    <property type="entry name" value="His_kinase_dom"/>
</dbReference>
<dbReference type="SMART" id="SM00388">
    <property type="entry name" value="HisKA"/>
    <property type="match status" value="1"/>
</dbReference>
<feature type="transmembrane region" description="Helical" evidence="5">
    <location>
        <begin position="6"/>
        <end position="29"/>
    </location>
</feature>
<dbReference type="GO" id="GO:0009927">
    <property type="term" value="F:histidine phosphotransfer kinase activity"/>
    <property type="evidence" value="ECO:0007669"/>
    <property type="project" value="TreeGrafter"/>
</dbReference>
<dbReference type="InterPro" id="IPR035965">
    <property type="entry name" value="PAS-like_dom_sf"/>
</dbReference>
<dbReference type="InterPro" id="IPR036097">
    <property type="entry name" value="HisK_dim/P_sf"/>
</dbReference>
<dbReference type="CDD" id="cd00082">
    <property type="entry name" value="HisKA"/>
    <property type="match status" value="1"/>
</dbReference>
<dbReference type="Proteomes" id="UP001268683">
    <property type="component" value="Chromosome"/>
</dbReference>
<dbReference type="AlphaFoldDB" id="A0AA52EFT1"/>
<dbReference type="SMART" id="SM00091">
    <property type="entry name" value="PAS"/>
    <property type="match status" value="2"/>
</dbReference>
<dbReference type="Gene3D" id="3.30.565.10">
    <property type="entry name" value="Histidine kinase-like ATPase, C-terminal domain"/>
    <property type="match status" value="1"/>
</dbReference>
<evidence type="ECO:0000256" key="3">
    <source>
        <dbReference type="ARBA" id="ARBA00022679"/>
    </source>
</evidence>
<keyword evidence="5" id="KW-0812">Transmembrane</keyword>
<evidence type="ECO:0000256" key="1">
    <source>
        <dbReference type="ARBA" id="ARBA00000085"/>
    </source>
</evidence>
<dbReference type="Gene3D" id="3.30.450.20">
    <property type="entry name" value="PAS domain"/>
    <property type="match status" value="1"/>
</dbReference>
<accession>A0AA52EFT1</accession>
<dbReference type="InterPro" id="IPR003661">
    <property type="entry name" value="HisK_dim/P_dom"/>
</dbReference>
<comment type="catalytic activity">
    <reaction evidence="1">
        <text>ATP + protein L-histidine = ADP + protein N-phospho-L-histidine.</text>
        <dbReference type="EC" id="2.7.13.3"/>
    </reaction>
</comment>
<dbReference type="InterPro" id="IPR000014">
    <property type="entry name" value="PAS"/>
</dbReference>
<gene>
    <name evidence="7" type="ORF">QGN29_06030</name>
</gene>
<dbReference type="PROSITE" id="PS50109">
    <property type="entry name" value="HIS_KIN"/>
    <property type="match status" value="1"/>
</dbReference>
<evidence type="ECO:0000313" key="7">
    <source>
        <dbReference type="EMBL" id="WND03930.1"/>
    </source>
</evidence>
<dbReference type="PANTHER" id="PTHR43047">
    <property type="entry name" value="TWO-COMPONENT HISTIDINE PROTEIN KINASE"/>
    <property type="match status" value="1"/>
</dbReference>
<evidence type="ECO:0000256" key="5">
    <source>
        <dbReference type="SAM" id="Phobius"/>
    </source>
</evidence>
<dbReference type="Pfam" id="PF12860">
    <property type="entry name" value="PAS_7"/>
    <property type="match status" value="1"/>
</dbReference>
<dbReference type="GO" id="GO:0005886">
    <property type="term" value="C:plasma membrane"/>
    <property type="evidence" value="ECO:0007669"/>
    <property type="project" value="TreeGrafter"/>
</dbReference>
<feature type="domain" description="Histidine kinase" evidence="6">
    <location>
        <begin position="577"/>
        <end position="795"/>
    </location>
</feature>
<name>A0AA52EFT1_9PROT</name>
<dbReference type="GO" id="GO:0000155">
    <property type="term" value="F:phosphorelay sensor kinase activity"/>
    <property type="evidence" value="ECO:0007669"/>
    <property type="project" value="InterPro"/>
</dbReference>
<keyword evidence="4 7" id="KW-0418">Kinase</keyword>
<reference evidence="7" key="1">
    <citation type="submission" date="2023-04" db="EMBL/GenBank/DDBJ databases">
        <title>Complete genome sequence of Temperatibacter marinus.</title>
        <authorList>
            <person name="Rong J.-C."/>
            <person name="Yi M.-L."/>
            <person name="Zhao Q."/>
        </authorList>
    </citation>
    <scope>NUCLEOTIDE SEQUENCE</scope>
    <source>
        <strain evidence="7">NBRC 110045</strain>
    </source>
</reference>
<evidence type="ECO:0000313" key="8">
    <source>
        <dbReference type="Proteomes" id="UP001268683"/>
    </source>
</evidence>
<sequence>MPLEQTIYVVGLIAIVLLAALFIVFYRLYKDKIQVTLLETQLDLFDRWLNTRSRQPLWVYEDGSLDYSKKALDLLNISTAPAHFSDLQNVFPHKIYAEIDLFIQSPSRGGTLTGFIFEREGNGTLSVTIDHIDKSPSGMPSYVVWLEKNPKRVTGAGDDLHEVKALKTQLDLTSGVLNTLSVPVWIWETSGTVLYVNNAYLKAVDGKSLDDVLSRKISLIEQKEPHRRDRIYRNVVENKRTTQERQYAIVEGQRRAYMVIHKSAPDQKSILSIAIDITAEEDALSELNRVLESQSVTLNRLASPVAIFGPDQRLTFYNQSFQRLTGVEETVLAERISHNDLLEEMRALRRLPEQVDFKQWKDNVLKQYVGLLEPVEETWHMPVGSTYRVLTQPHPLGGLLLLFEDMTDKLALEQSVHTLTAVQSQTLENLQEAVALFGSDGSLKLYNHGIVDLWNLQDLEGQVGTLVGMHVQQISDAALSALGLHSELEGVQSRILQANLDLFTQLSGWISQRDQRRENWRAPNDRIMEYSVVPLPDGSSLLTLTDITDSFNIQLALRERSQALETTARMKSDFIANMAYELRTPLNSIIGFSDLLIQGLYGSLKDQQIDTLGSVREAADGLNHLITNVLNIAVIDSGEAELAIEDVDLIEVFSLVEDMTLDQLRRRKSQMLWSVAEDVPTLELDGTRIKQMLYSLVSSIGNISKPKATISLSATLVDSESIQVSASIVRTLVDPYDLDSLRRTIDQERTVALQSAGSLDMTLVRSIVSIHNGYVTMHENQNENIEIQLTFPIKFIQ</sequence>
<dbReference type="Pfam" id="PF00512">
    <property type="entry name" value="HisKA"/>
    <property type="match status" value="1"/>
</dbReference>